<evidence type="ECO:0000313" key="3">
    <source>
        <dbReference type="Proteomes" id="UP000218595"/>
    </source>
</evidence>
<evidence type="ECO:0000313" key="2">
    <source>
        <dbReference type="EMBL" id="BCX67167.1"/>
    </source>
</evidence>
<proteinExistence type="predicted"/>
<accession>A0ABM7RRP8</accession>
<feature type="compositionally biased region" description="Basic and acidic residues" evidence="1">
    <location>
        <begin position="1"/>
        <end position="11"/>
    </location>
</feature>
<protein>
    <submittedName>
        <fullName evidence="2">Uncharacterized protein</fullName>
    </submittedName>
</protein>
<gene>
    <name evidence="2" type="ORF">LAB08_R17960</name>
</gene>
<feature type="region of interest" description="Disordered" evidence="1">
    <location>
        <begin position="1"/>
        <end position="21"/>
    </location>
</feature>
<dbReference type="Proteomes" id="UP000218595">
    <property type="component" value="Chromosome"/>
</dbReference>
<evidence type="ECO:0000256" key="1">
    <source>
        <dbReference type="SAM" id="MobiDB-lite"/>
    </source>
</evidence>
<name>A0ABM7RRP8_9PSED</name>
<dbReference type="EMBL" id="AP017423">
    <property type="protein sequence ID" value="BCX67167.1"/>
    <property type="molecule type" value="Genomic_DNA"/>
</dbReference>
<reference evidence="2 3" key="1">
    <citation type="submission" date="2016-04" db="EMBL/GenBank/DDBJ databases">
        <title>Complete genome sequence of Pseudomonas sp. LAB-08 isolated from TCE contaminated aquifer soil.</title>
        <authorList>
            <person name="Dohra H."/>
            <person name="Suzuki K."/>
            <person name="Fatma A."/>
            <person name="Inuzuka Y."/>
            <person name="Honjo M."/>
            <person name="Tashiro Y."/>
            <person name="Futamata H."/>
        </authorList>
    </citation>
    <scope>NUCLEOTIDE SEQUENCE [LARGE SCALE GENOMIC DNA]</scope>
    <source>
        <strain evidence="2 3">LAB-08</strain>
    </source>
</reference>
<organism evidence="2 3">
    <name type="scientific">Pseudomonas izuensis</name>
    <dbReference type="NCBI Taxonomy" id="2684212"/>
    <lineage>
        <taxon>Bacteria</taxon>
        <taxon>Pseudomonadati</taxon>
        <taxon>Pseudomonadota</taxon>
        <taxon>Gammaproteobacteria</taxon>
        <taxon>Pseudomonadales</taxon>
        <taxon>Pseudomonadaceae</taxon>
        <taxon>Pseudomonas</taxon>
    </lineage>
</organism>
<keyword evidence="3" id="KW-1185">Reference proteome</keyword>
<sequence length="33" mass="3595">MHETIARDDPSPPRAMPYGSGINTFSLAEECSN</sequence>